<evidence type="ECO:0000313" key="4">
    <source>
        <dbReference type="Proteomes" id="UP000305238"/>
    </source>
</evidence>
<feature type="transmembrane region" description="Helical" evidence="2">
    <location>
        <begin position="64"/>
        <end position="83"/>
    </location>
</feature>
<comment type="caution">
    <text evidence="3">The sequence shown here is derived from an EMBL/GenBank/DDBJ whole genome shotgun (WGS) entry which is preliminary data.</text>
</comment>
<dbReference type="Pfam" id="PF14015">
    <property type="entry name" value="DUF4231"/>
    <property type="match status" value="1"/>
</dbReference>
<dbReference type="OrthoDB" id="3684311at2"/>
<accession>A0A5S4G4J4</accession>
<keyword evidence="4" id="KW-1185">Reference proteome</keyword>
<feature type="compositionally biased region" description="Low complexity" evidence="1">
    <location>
        <begin position="151"/>
        <end position="161"/>
    </location>
</feature>
<name>A0A5S4G4J4_9ACTN</name>
<evidence type="ECO:0000256" key="1">
    <source>
        <dbReference type="SAM" id="MobiDB-lite"/>
    </source>
</evidence>
<keyword evidence="2" id="KW-1133">Transmembrane helix</keyword>
<reference evidence="3 4" key="1">
    <citation type="submission" date="2019-05" db="EMBL/GenBank/DDBJ databases">
        <title>Draft genome sequence of Actinomadura geliboluensis A8036.</title>
        <authorList>
            <person name="Saricaoglu S."/>
            <person name="Isik K."/>
        </authorList>
    </citation>
    <scope>NUCLEOTIDE SEQUENCE [LARGE SCALE GENOMIC DNA]</scope>
    <source>
        <strain evidence="3 4">A8036</strain>
    </source>
</reference>
<evidence type="ECO:0000313" key="3">
    <source>
        <dbReference type="EMBL" id="TMR27321.1"/>
    </source>
</evidence>
<dbReference type="NCBIfam" id="NF033634">
    <property type="entry name" value="SLATT_1"/>
    <property type="match status" value="1"/>
</dbReference>
<feature type="compositionally biased region" description="Basic and acidic residues" evidence="1">
    <location>
        <begin position="133"/>
        <end position="142"/>
    </location>
</feature>
<gene>
    <name evidence="3" type="ORF">ETD96_39595</name>
</gene>
<sequence>MVSGGLTRLLWIYHSDVLTTIEEYRGQARKYRTTHNRFQTIIIVGSLATTIATTAAAGNSPPELVATALSFAVGVSAGMTGYFKFRERSMNLQQAADDLDLEYRSAELGIHAYRNLAEQDRLIEFAQRAETIKNEQRKREQQLEQPPEGNSASAGTSGTSA</sequence>
<protein>
    <submittedName>
        <fullName evidence="3">DUF4231 domain-containing protein</fullName>
    </submittedName>
</protein>
<keyword evidence="2" id="KW-0812">Transmembrane</keyword>
<dbReference type="Proteomes" id="UP000305238">
    <property type="component" value="Unassembled WGS sequence"/>
</dbReference>
<dbReference type="InterPro" id="IPR025325">
    <property type="entry name" value="DUF4231"/>
</dbReference>
<proteinExistence type="predicted"/>
<keyword evidence="2" id="KW-0472">Membrane</keyword>
<evidence type="ECO:0000256" key="2">
    <source>
        <dbReference type="SAM" id="Phobius"/>
    </source>
</evidence>
<dbReference type="EMBL" id="VCKZ01000499">
    <property type="protein sequence ID" value="TMR27321.1"/>
    <property type="molecule type" value="Genomic_DNA"/>
</dbReference>
<organism evidence="3 4">
    <name type="scientific">Actinomadura geliboluensis</name>
    <dbReference type="NCBI Taxonomy" id="882440"/>
    <lineage>
        <taxon>Bacteria</taxon>
        <taxon>Bacillati</taxon>
        <taxon>Actinomycetota</taxon>
        <taxon>Actinomycetes</taxon>
        <taxon>Streptosporangiales</taxon>
        <taxon>Thermomonosporaceae</taxon>
        <taxon>Actinomadura</taxon>
    </lineage>
</organism>
<dbReference type="AlphaFoldDB" id="A0A5S4G4J4"/>
<feature type="region of interest" description="Disordered" evidence="1">
    <location>
        <begin position="133"/>
        <end position="161"/>
    </location>
</feature>
<feature type="transmembrane region" description="Helical" evidence="2">
    <location>
        <begin position="38"/>
        <end position="58"/>
    </location>
</feature>